<dbReference type="PROSITE" id="PS51161">
    <property type="entry name" value="ATP_CONE"/>
    <property type="match status" value="1"/>
</dbReference>
<keyword evidence="5 7" id="KW-0238">DNA-binding</keyword>
<dbReference type="PANTHER" id="PTHR30455:SF2">
    <property type="entry name" value="TRANSCRIPTIONAL REPRESSOR NRDR"/>
    <property type="match status" value="1"/>
</dbReference>
<keyword evidence="3 7" id="KW-0067">ATP-binding</keyword>
<dbReference type="InterPro" id="IPR003796">
    <property type="entry name" value="RNR_NrdR-like"/>
</dbReference>
<keyword evidence="4 7" id="KW-0805">Transcription regulation</keyword>
<evidence type="ECO:0000256" key="6">
    <source>
        <dbReference type="ARBA" id="ARBA00023163"/>
    </source>
</evidence>
<comment type="function">
    <text evidence="7">Negatively regulates transcription of bacterial ribonucleotide reductase nrd genes and operons by binding to NrdR-boxes.</text>
</comment>
<dbReference type="InterPro" id="IPR005144">
    <property type="entry name" value="ATP-cone_dom"/>
</dbReference>
<dbReference type="NCBIfam" id="TIGR00244">
    <property type="entry name" value="transcriptional regulator NrdR"/>
    <property type="match status" value="1"/>
</dbReference>
<sequence length="147" mass="17232">MLCPYCRNKETKVVDKRNDDESSVSRRRRECLSCKKRFTTYERVDELKIKVIKKDGSIQDYDRAKLLRGILISTEKRISGDVAEKIVDEIEMRILNRKSNDVPASDIGRMVLTRLKHLDKVAYLRFASVFLDFEGVKEFKEELAKIE</sequence>
<dbReference type="GO" id="GO:0045892">
    <property type="term" value="P:negative regulation of DNA-templated transcription"/>
    <property type="evidence" value="ECO:0007669"/>
    <property type="project" value="UniProtKB-UniRule"/>
</dbReference>
<dbReference type="InterPro" id="IPR055173">
    <property type="entry name" value="NrdR-like_N"/>
</dbReference>
<evidence type="ECO:0000256" key="1">
    <source>
        <dbReference type="ARBA" id="ARBA00022491"/>
    </source>
</evidence>
<keyword evidence="6 7" id="KW-0804">Transcription</keyword>
<feature type="zinc finger region" evidence="7">
    <location>
        <begin position="3"/>
        <end position="34"/>
    </location>
</feature>
<evidence type="ECO:0000256" key="7">
    <source>
        <dbReference type="HAMAP-Rule" id="MF_00440"/>
    </source>
</evidence>
<feature type="domain" description="ATP-cone" evidence="8">
    <location>
        <begin position="49"/>
        <end position="138"/>
    </location>
</feature>
<dbReference type="AlphaFoldDB" id="A0A2M7X5P3"/>
<organism evidence="9 10">
    <name type="scientific">candidate division WWE3 bacterium CG_4_9_14_3_um_filter_34_6</name>
    <dbReference type="NCBI Taxonomy" id="1975079"/>
    <lineage>
        <taxon>Bacteria</taxon>
        <taxon>Katanobacteria</taxon>
    </lineage>
</organism>
<dbReference type="Pfam" id="PF03477">
    <property type="entry name" value="ATP-cone"/>
    <property type="match status" value="1"/>
</dbReference>
<name>A0A2M7X5P3_UNCKA</name>
<gene>
    <name evidence="7" type="primary">nrdR</name>
    <name evidence="9" type="ORF">CO178_00090</name>
</gene>
<keyword evidence="7" id="KW-0479">Metal-binding</keyword>
<keyword evidence="1 7" id="KW-0678">Repressor</keyword>
<proteinExistence type="inferred from homology"/>
<reference evidence="10" key="1">
    <citation type="submission" date="2017-09" db="EMBL/GenBank/DDBJ databases">
        <title>Depth-based differentiation of microbial function through sediment-hosted aquifers and enrichment of novel symbionts in the deep terrestrial subsurface.</title>
        <authorList>
            <person name="Probst A.J."/>
            <person name="Ladd B."/>
            <person name="Jarett J.K."/>
            <person name="Geller-Mcgrath D.E."/>
            <person name="Sieber C.M.K."/>
            <person name="Emerson J.B."/>
            <person name="Anantharaman K."/>
            <person name="Thomas B.C."/>
            <person name="Malmstrom R."/>
            <person name="Stieglmeier M."/>
            <person name="Klingl A."/>
            <person name="Woyke T."/>
            <person name="Ryan C.M."/>
            <person name="Banfield J.F."/>
        </authorList>
    </citation>
    <scope>NUCLEOTIDE SEQUENCE [LARGE SCALE GENOMIC DNA]</scope>
</reference>
<dbReference type="PANTHER" id="PTHR30455">
    <property type="entry name" value="TRANSCRIPTIONAL REPRESSOR NRDR"/>
    <property type="match status" value="1"/>
</dbReference>
<evidence type="ECO:0000256" key="4">
    <source>
        <dbReference type="ARBA" id="ARBA00023015"/>
    </source>
</evidence>
<accession>A0A2M7X5P3</accession>
<keyword evidence="2 7" id="KW-0547">Nucleotide-binding</keyword>
<dbReference type="HAMAP" id="MF_00440">
    <property type="entry name" value="NrdR"/>
    <property type="match status" value="1"/>
</dbReference>
<evidence type="ECO:0000256" key="2">
    <source>
        <dbReference type="ARBA" id="ARBA00022741"/>
    </source>
</evidence>
<evidence type="ECO:0000313" key="10">
    <source>
        <dbReference type="Proteomes" id="UP000230683"/>
    </source>
</evidence>
<evidence type="ECO:0000256" key="5">
    <source>
        <dbReference type="ARBA" id="ARBA00023125"/>
    </source>
</evidence>
<dbReference type="GO" id="GO:0003677">
    <property type="term" value="F:DNA binding"/>
    <property type="evidence" value="ECO:0007669"/>
    <property type="project" value="UniProtKB-KW"/>
</dbReference>
<dbReference type="EMBL" id="PFWY01000005">
    <property type="protein sequence ID" value="PJA41457.1"/>
    <property type="molecule type" value="Genomic_DNA"/>
</dbReference>
<evidence type="ECO:0000313" key="9">
    <source>
        <dbReference type="EMBL" id="PJA41457.1"/>
    </source>
</evidence>
<dbReference type="GO" id="GO:0005524">
    <property type="term" value="F:ATP binding"/>
    <property type="evidence" value="ECO:0007669"/>
    <property type="project" value="UniProtKB-UniRule"/>
</dbReference>
<protein>
    <recommendedName>
        <fullName evidence="7">Transcriptional repressor NrdR</fullName>
    </recommendedName>
</protein>
<keyword evidence="7" id="KW-0862">Zinc</keyword>
<keyword evidence="7" id="KW-0863">Zinc-finger</keyword>
<dbReference type="Proteomes" id="UP000230683">
    <property type="component" value="Unassembled WGS sequence"/>
</dbReference>
<evidence type="ECO:0000256" key="3">
    <source>
        <dbReference type="ARBA" id="ARBA00022840"/>
    </source>
</evidence>
<comment type="similarity">
    <text evidence="7">Belongs to the NrdR family.</text>
</comment>
<comment type="cofactor">
    <cofactor evidence="7">
        <name>Zn(2+)</name>
        <dbReference type="ChEBI" id="CHEBI:29105"/>
    </cofactor>
    <text evidence="7">Binds 1 zinc ion.</text>
</comment>
<dbReference type="GO" id="GO:0008270">
    <property type="term" value="F:zinc ion binding"/>
    <property type="evidence" value="ECO:0007669"/>
    <property type="project" value="UniProtKB-UniRule"/>
</dbReference>
<comment type="caution">
    <text evidence="9">The sequence shown here is derived from an EMBL/GenBank/DDBJ whole genome shotgun (WGS) entry which is preliminary data.</text>
</comment>
<dbReference type="Pfam" id="PF22811">
    <property type="entry name" value="Zn_ribbon_NrdR"/>
    <property type="match status" value="1"/>
</dbReference>
<evidence type="ECO:0000259" key="8">
    <source>
        <dbReference type="PROSITE" id="PS51161"/>
    </source>
</evidence>